<dbReference type="Gene3D" id="3.40.50.300">
    <property type="entry name" value="P-loop containing nucleotide triphosphate hydrolases"/>
    <property type="match status" value="1"/>
</dbReference>
<evidence type="ECO:0000256" key="6">
    <source>
        <dbReference type="ARBA" id="ARBA00015080"/>
    </source>
</evidence>
<evidence type="ECO:0000256" key="2">
    <source>
        <dbReference type="ARBA" id="ARBA00004496"/>
    </source>
</evidence>
<reference evidence="17 18" key="1">
    <citation type="submission" date="2017-10" db="EMBL/GenBank/DDBJ databases">
        <title>Sequencing the genomes of 1000 actinobacteria strains.</title>
        <authorList>
            <person name="Klenk H.-P."/>
        </authorList>
    </citation>
    <scope>NUCLEOTIDE SEQUENCE [LARGE SCALE GENOMIC DNA]</scope>
    <source>
        <strain evidence="17 18">DSM 15597</strain>
    </source>
</reference>
<evidence type="ECO:0000256" key="11">
    <source>
        <dbReference type="ARBA" id="ARBA00022840"/>
    </source>
</evidence>
<dbReference type="NCBIfam" id="TIGR00554">
    <property type="entry name" value="panK_bact"/>
    <property type="match status" value="1"/>
</dbReference>
<evidence type="ECO:0000313" key="18">
    <source>
        <dbReference type="Proteomes" id="UP000226079"/>
    </source>
</evidence>
<evidence type="ECO:0000256" key="7">
    <source>
        <dbReference type="ARBA" id="ARBA00022490"/>
    </source>
</evidence>
<evidence type="ECO:0000256" key="1">
    <source>
        <dbReference type="ARBA" id="ARBA00001206"/>
    </source>
</evidence>
<dbReference type="Pfam" id="PF00485">
    <property type="entry name" value="PRK"/>
    <property type="match status" value="1"/>
</dbReference>
<comment type="caution">
    <text evidence="17">The sequence shown here is derived from an EMBL/GenBank/DDBJ whole genome shotgun (WGS) entry which is preliminary data.</text>
</comment>
<dbReference type="GO" id="GO:0005737">
    <property type="term" value="C:cytoplasm"/>
    <property type="evidence" value="ECO:0007669"/>
    <property type="project" value="UniProtKB-SubCell"/>
</dbReference>
<evidence type="ECO:0000256" key="8">
    <source>
        <dbReference type="ARBA" id="ARBA00022679"/>
    </source>
</evidence>
<dbReference type="EMBL" id="PDJC01000001">
    <property type="protein sequence ID" value="PFG17511.1"/>
    <property type="molecule type" value="Genomic_DNA"/>
</dbReference>
<keyword evidence="8 14" id="KW-0808">Transferase</keyword>
<dbReference type="InterPro" id="IPR006083">
    <property type="entry name" value="PRK/URK"/>
</dbReference>
<gene>
    <name evidence="14" type="primary">coaA</name>
    <name evidence="17" type="ORF">ATK74_2084</name>
</gene>
<evidence type="ECO:0000256" key="10">
    <source>
        <dbReference type="ARBA" id="ARBA00022777"/>
    </source>
</evidence>
<accession>A0A2A9CTP1</accession>
<evidence type="ECO:0000256" key="9">
    <source>
        <dbReference type="ARBA" id="ARBA00022741"/>
    </source>
</evidence>
<dbReference type="PANTHER" id="PTHR10285">
    <property type="entry name" value="URIDINE KINASE"/>
    <property type="match status" value="1"/>
</dbReference>
<dbReference type="RefSeq" id="WP_098460932.1">
    <property type="nucleotide sequence ID" value="NZ_PDJC01000001.1"/>
</dbReference>
<keyword evidence="7 14" id="KW-0963">Cytoplasm</keyword>
<dbReference type="EC" id="2.7.1.33" evidence="5 14"/>
<comment type="subcellular location">
    <subcellularLocation>
        <location evidence="2 14 15">Cytoplasm</location>
    </subcellularLocation>
</comment>
<dbReference type="Proteomes" id="UP000226079">
    <property type="component" value="Unassembled WGS sequence"/>
</dbReference>
<dbReference type="InterPro" id="IPR004566">
    <property type="entry name" value="PanK"/>
</dbReference>
<evidence type="ECO:0000259" key="16">
    <source>
        <dbReference type="Pfam" id="PF00485"/>
    </source>
</evidence>
<feature type="binding site" evidence="14">
    <location>
        <begin position="103"/>
        <end position="110"/>
    </location>
    <ligand>
        <name>ATP</name>
        <dbReference type="ChEBI" id="CHEBI:30616"/>
    </ligand>
</feature>
<dbReference type="SUPFAM" id="SSF52540">
    <property type="entry name" value="P-loop containing nucleoside triphosphate hydrolases"/>
    <property type="match status" value="1"/>
</dbReference>
<feature type="domain" description="Phosphoribulokinase/uridine kinase" evidence="16">
    <location>
        <begin position="98"/>
        <end position="241"/>
    </location>
</feature>
<keyword evidence="18" id="KW-1185">Reference proteome</keyword>
<dbReference type="PIRSF" id="PIRSF000545">
    <property type="entry name" value="Pantothenate_kin"/>
    <property type="match status" value="1"/>
</dbReference>
<keyword evidence="11 14" id="KW-0067">ATP-binding</keyword>
<dbReference type="GO" id="GO:0015937">
    <property type="term" value="P:coenzyme A biosynthetic process"/>
    <property type="evidence" value="ECO:0007669"/>
    <property type="project" value="UniProtKB-UniRule"/>
</dbReference>
<sequence>MTGTVDEAEQAPEDNPYGPYLTLDRRHWAALAATRPADLDEGTLERLRGIGDPTDASEVREVYLPLTELISLYTERTGDLFSASHEFLGLSGQRTPFVIGVAGSVAVGKSTTSRLLAELLRRMPGAPRVDLVTTDGFLYPNDTLAELGLLERKGYPESYNRRALLQFVMDVKSGAPEVTAPVYSHFAYDILPDERITVSHPDILIIEGLNVLQPARRRSDGTTGLAVSDFFDFSVFVDAASTDVRNWYVNRFLHLRQTAFQDPDSYFARYGALSEPDAIETAKGIWDAINGPNLELNIRPTRGRATAILRKGPNHQVSWVRIRKV</sequence>
<keyword evidence="9 14" id="KW-0547">Nucleotide-binding</keyword>
<evidence type="ECO:0000256" key="3">
    <source>
        <dbReference type="ARBA" id="ARBA00005225"/>
    </source>
</evidence>
<evidence type="ECO:0000256" key="12">
    <source>
        <dbReference type="ARBA" id="ARBA00022993"/>
    </source>
</evidence>
<comment type="pathway">
    <text evidence="3 14 15">Cofactor biosynthesis; coenzyme A biosynthesis; CoA from (R)-pantothenate: step 1/5.</text>
</comment>
<comment type="similarity">
    <text evidence="4 14 15">Belongs to the prokaryotic pantothenate kinase family.</text>
</comment>
<dbReference type="InterPro" id="IPR027417">
    <property type="entry name" value="P-loop_NTPase"/>
</dbReference>
<keyword evidence="12 14" id="KW-0173">Coenzyme A biosynthesis</keyword>
<name>A0A2A9CTP1_9ACTN</name>
<keyword evidence="10 14" id="KW-0418">Kinase</keyword>
<dbReference type="OrthoDB" id="1550976at2"/>
<evidence type="ECO:0000256" key="15">
    <source>
        <dbReference type="RuleBase" id="RU003530"/>
    </source>
</evidence>
<evidence type="ECO:0000256" key="13">
    <source>
        <dbReference type="ARBA" id="ARBA00032866"/>
    </source>
</evidence>
<evidence type="ECO:0000313" key="17">
    <source>
        <dbReference type="EMBL" id="PFG17511.1"/>
    </source>
</evidence>
<dbReference type="HAMAP" id="MF_00215">
    <property type="entry name" value="Pantothen_kinase_1"/>
    <property type="match status" value="1"/>
</dbReference>
<dbReference type="GO" id="GO:0004594">
    <property type="term" value="F:pantothenate kinase activity"/>
    <property type="evidence" value="ECO:0007669"/>
    <property type="project" value="UniProtKB-UniRule"/>
</dbReference>
<evidence type="ECO:0000256" key="14">
    <source>
        <dbReference type="HAMAP-Rule" id="MF_00215"/>
    </source>
</evidence>
<comment type="catalytic activity">
    <reaction evidence="1 14 15">
        <text>(R)-pantothenate + ATP = (R)-4'-phosphopantothenate + ADP + H(+)</text>
        <dbReference type="Rhea" id="RHEA:16373"/>
        <dbReference type="ChEBI" id="CHEBI:10986"/>
        <dbReference type="ChEBI" id="CHEBI:15378"/>
        <dbReference type="ChEBI" id="CHEBI:29032"/>
        <dbReference type="ChEBI" id="CHEBI:30616"/>
        <dbReference type="ChEBI" id="CHEBI:456216"/>
        <dbReference type="EC" id="2.7.1.33"/>
    </reaction>
</comment>
<dbReference type="GO" id="GO:0005524">
    <property type="term" value="F:ATP binding"/>
    <property type="evidence" value="ECO:0007669"/>
    <property type="project" value="UniProtKB-UniRule"/>
</dbReference>
<evidence type="ECO:0000256" key="5">
    <source>
        <dbReference type="ARBA" id="ARBA00012102"/>
    </source>
</evidence>
<dbReference type="AlphaFoldDB" id="A0A2A9CTP1"/>
<organism evidence="17 18">
    <name type="scientific">Propionicimonas paludicola</name>
    <dbReference type="NCBI Taxonomy" id="185243"/>
    <lineage>
        <taxon>Bacteria</taxon>
        <taxon>Bacillati</taxon>
        <taxon>Actinomycetota</taxon>
        <taxon>Actinomycetes</taxon>
        <taxon>Propionibacteriales</taxon>
        <taxon>Nocardioidaceae</taxon>
        <taxon>Propionicimonas</taxon>
    </lineage>
</organism>
<dbReference type="CDD" id="cd02025">
    <property type="entry name" value="PanK"/>
    <property type="match status" value="1"/>
</dbReference>
<protein>
    <recommendedName>
        <fullName evidence="6 14">Pantothenate kinase</fullName>
        <ecNumber evidence="5 14">2.7.1.33</ecNumber>
    </recommendedName>
    <alternativeName>
        <fullName evidence="13 14">Pantothenic acid kinase</fullName>
    </alternativeName>
</protein>
<proteinExistence type="inferred from homology"/>
<dbReference type="UniPathway" id="UPA00241">
    <property type="reaction ID" value="UER00352"/>
</dbReference>
<evidence type="ECO:0000256" key="4">
    <source>
        <dbReference type="ARBA" id="ARBA00006087"/>
    </source>
</evidence>